<keyword evidence="2" id="KW-0597">Phosphoprotein</keyword>
<reference evidence="5 6" key="1">
    <citation type="submission" date="2021-01" db="EMBL/GenBank/DDBJ databases">
        <title>Draft genome sequence of Micromonospora sp. strain STR1s_6.</title>
        <authorList>
            <person name="Karlyshev A."/>
            <person name="Jawad R."/>
        </authorList>
    </citation>
    <scope>NUCLEOTIDE SEQUENCE [LARGE SCALE GENOMIC DNA]</scope>
    <source>
        <strain evidence="5 6">STR1S-6</strain>
    </source>
</reference>
<evidence type="ECO:0000313" key="5">
    <source>
        <dbReference type="EMBL" id="MBM0278016.1"/>
    </source>
</evidence>
<dbReference type="Gene3D" id="3.40.47.10">
    <property type="match status" value="1"/>
</dbReference>
<dbReference type="Proteomes" id="UP000622245">
    <property type="component" value="Unassembled WGS sequence"/>
</dbReference>
<dbReference type="SMART" id="SM00825">
    <property type="entry name" value="PKS_KS"/>
    <property type="match status" value="1"/>
</dbReference>
<sequence length="423" mass="43799">MEIAVIGASCRLPQASDPDSLWRLLSAGRSAVGRTPADRWTEDGWGVGFGGFLDQVDQFEPAFFGISAHEAAAMDPQQRLALELGWEALEDAGLVPTRLDGGHAGVFLGATGNDYALLLDRQGRDGITAHSFTGQQRTMIANRISYALGLRGPSLVVDTGQSSSLVAVHLACESLRRGESSVALAGGVNLTLTVENALLVARTGALSPGGNSRAFDAEANGFVRAEGGAIVVLKPLAAALADGDVVSAVIRGSAVNNDGSGPGLTVPEARAQEEVIRLACAHAGVEPAELTYVELHGTGTRRGDPVEAAALGAVVSGRPAGSPLLVGSVKTNVGHLEAAAGIAGLLKVVLAMRHGELPPSLNFTAERPDVPLAARNLRVLTERLGWQRPFVAGVSSFGIGGTNCHVVVGPVRRRPSRTTPRPR</sequence>
<keyword evidence="3" id="KW-0808">Transferase</keyword>
<dbReference type="InterPro" id="IPR020841">
    <property type="entry name" value="PKS_Beta-ketoAc_synthase_dom"/>
</dbReference>
<dbReference type="InterPro" id="IPR032821">
    <property type="entry name" value="PKS_assoc"/>
</dbReference>
<dbReference type="Pfam" id="PF02801">
    <property type="entry name" value="Ketoacyl-synt_C"/>
    <property type="match status" value="1"/>
</dbReference>
<evidence type="ECO:0000259" key="4">
    <source>
        <dbReference type="PROSITE" id="PS52004"/>
    </source>
</evidence>
<feature type="domain" description="Ketosynthase family 3 (KS3)" evidence="4">
    <location>
        <begin position="1"/>
        <end position="410"/>
    </location>
</feature>
<name>A0ABS1YKT7_9ACTN</name>
<evidence type="ECO:0000313" key="6">
    <source>
        <dbReference type="Proteomes" id="UP000622245"/>
    </source>
</evidence>
<dbReference type="PANTHER" id="PTHR43775">
    <property type="entry name" value="FATTY ACID SYNTHASE"/>
    <property type="match status" value="1"/>
</dbReference>
<comment type="caution">
    <text evidence="5">The sequence shown here is derived from an EMBL/GenBank/DDBJ whole genome shotgun (WGS) entry which is preliminary data.</text>
</comment>
<dbReference type="Pfam" id="PF00109">
    <property type="entry name" value="ketoacyl-synt"/>
    <property type="match status" value="1"/>
</dbReference>
<proteinExistence type="inferred from homology"/>
<dbReference type="CDD" id="cd00833">
    <property type="entry name" value="PKS"/>
    <property type="match status" value="1"/>
</dbReference>
<evidence type="ECO:0000256" key="1">
    <source>
        <dbReference type="ARBA" id="ARBA00022450"/>
    </source>
</evidence>
<dbReference type="InterPro" id="IPR050091">
    <property type="entry name" value="PKS_NRPS_Biosynth_Enz"/>
</dbReference>
<dbReference type="InterPro" id="IPR014030">
    <property type="entry name" value="Ketoacyl_synth_N"/>
</dbReference>
<dbReference type="PANTHER" id="PTHR43775:SF37">
    <property type="entry name" value="SI:DKEY-61P9.11"/>
    <property type="match status" value="1"/>
</dbReference>
<dbReference type="InterPro" id="IPR016039">
    <property type="entry name" value="Thiolase-like"/>
</dbReference>
<keyword evidence="1" id="KW-0596">Phosphopantetheine</keyword>
<dbReference type="EMBL" id="JAEVHL010000138">
    <property type="protein sequence ID" value="MBM0278016.1"/>
    <property type="molecule type" value="Genomic_DNA"/>
</dbReference>
<organism evidence="5 6">
    <name type="scientific">Micromonospora tarensis</name>
    <dbReference type="NCBI Taxonomy" id="2806100"/>
    <lineage>
        <taxon>Bacteria</taxon>
        <taxon>Bacillati</taxon>
        <taxon>Actinomycetota</taxon>
        <taxon>Actinomycetes</taxon>
        <taxon>Micromonosporales</taxon>
        <taxon>Micromonosporaceae</taxon>
        <taxon>Micromonospora</taxon>
    </lineage>
</organism>
<gene>
    <name evidence="5" type="ORF">JM949_22970</name>
</gene>
<dbReference type="InterPro" id="IPR014031">
    <property type="entry name" value="Ketoacyl_synth_C"/>
</dbReference>
<dbReference type="PROSITE" id="PS52004">
    <property type="entry name" value="KS3_2"/>
    <property type="match status" value="1"/>
</dbReference>
<accession>A0ABS1YKT7</accession>
<evidence type="ECO:0000256" key="3">
    <source>
        <dbReference type="RuleBase" id="RU003694"/>
    </source>
</evidence>
<dbReference type="Pfam" id="PF16197">
    <property type="entry name" value="KAsynt_C_assoc"/>
    <property type="match status" value="1"/>
</dbReference>
<protein>
    <submittedName>
        <fullName evidence="5">Polyketide synthase</fullName>
    </submittedName>
</protein>
<dbReference type="SUPFAM" id="SSF53901">
    <property type="entry name" value="Thiolase-like"/>
    <property type="match status" value="1"/>
</dbReference>
<comment type="similarity">
    <text evidence="3">Belongs to the thiolase-like superfamily. Beta-ketoacyl-ACP synthases family.</text>
</comment>
<evidence type="ECO:0000256" key="2">
    <source>
        <dbReference type="ARBA" id="ARBA00022553"/>
    </source>
</evidence>
<dbReference type="RefSeq" id="WP_203150412.1">
    <property type="nucleotide sequence ID" value="NZ_JAEVHL010000138.1"/>
</dbReference>
<keyword evidence="6" id="KW-1185">Reference proteome</keyword>